<protein>
    <recommendedName>
        <fullName evidence="4">Collagen-like protein</fullName>
    </recommendedName>
</protein>
<sequence>MTDINLGRVTGQSAYEVAVVNGFSGTQVQWLASLKGKDGAKGDQGIQGVQGPTGKNFEIKKTYGSVAQMTSSNGAGLDDGDFVLIATTNTNDVDNSKMYTWDGSKYVYLDDLSGAQGIKGDQGPQGIQGPKGDTGATGATGPTGPQGVKGDTGAIGPQGIKGDKGDTGATGAAGKDAKVGTFAINAAGQLIYTEPTN</sequence>
<dbReference type="GO" id="GO:0031012">
    <property type="term" value="C:extracellular matrix"/>
    <property type="evidence" value="ECO:0007669"/>
    <property type="project" value="TreeGrafter"/>
</dbReference>
<dbReference type="InterPro" id="IPR050149">
    <property type="entry name" value="Collagen_superfamily"/>
</dbReference>
<dbReference type="PANTHER" id="PTHR24023">
    <property type="entry name" value="COLLAGEN ALPHA"/>
    <property type="match status" value="1"/>
</dbReference>
<dbReference type="RefSeq" id="WP_010010686.1">
    <property type="nucleotide sequence ID" value="NZ_AZCN01000069.1"/>
</dbReference>
<dbReference type="GO" id="GO:0030020">
    <property type="term" value="F:extracellular matrix structural constituent conferring tensile strength"/>
    <property type="evidence" value="ECO:0007669"/>
    <property type="project" value="TreeGrafter"/>
</dbReference>
<dbReference type="PATRIC" id="fig|913848.6.peg.2186"/>
<gene>
    <name evidence="2" type="ORF">FD22_GL002138</name>
</gene>
<evidence type="ECO:0000313" key="2">
    <source>
        <dbReference type="EMBL" id="KRK14715.1"/>
    </source>
</evidence>
<comment type="caution">
    <text evidence="2">The sequence shown here is derived from an EMBL/GenBank/DDBJ whole genome shotgun (WGS) entry which is preliminary data.</text>
</comment>
<evidence type="ECO:0000256" key="1">
    <source>
        <dbReference type="SAM" id="MobiDB-lite"/>
    </source>
</evidence>
<dbReference type="PANTHER" id="PTHR24023:SF1095">
    <property type="entry name" value="EGF-LIKE DOMAIN-CONTAINING PROTEIN"/>
    <property type="match status" value="1"/>
</dbReference>
<dbReference type="Proteomes" id="UP000051181">
    <property type="component" value="Unassembled WGS sequence"/>
</dbReference>
<dbReference type="AlphaFoldDB" id="A0A0R1EYX9"/>
<name>A0A0R1EYX9_9LACO</name>
<proteinExistence type="predicted"/>
<reference evidence="2 3" key="1">
    <citation type="journal article" date="2015" name="Genome Announc.">
        <title>Expanding the biotechnology potential of lactobacilli through comparative genomics of 213 strains and associated genera.</title>
        <authorList>
            <person name="Sun Z."/>
            <person name="Harris H.M."/>
            <person name="McCann A."/>
            <person name="Guo C."/>
            <person name="Argimon S."/>
            <person name="Zhang W."/>
            <person name="Yang X."/>
            <person name="Jeffery I.B."/>
            <person name="Cooney J.C."/>
            <person name="Kagawa T.F."/>
            <person name="Liu W."/>
            <person name="Song Y."/>
            <person name="Salvetti E."/>
            <person name="Wrobel A."/>
            <person name="Rasinkangas P."/>
            <person name="Parkhill J."/>
            <person name="Rea M.C."/>
            <person name="O'Sullivan O."/>
            <person name="Ritari J."/>
            <person name="Douillard F.P."/>
            <person name="Paul Ross R."/>
            <person name="Yang R."/>
            <person name="Briner A.E."/>
            <person name="Felis G.E."/>
            <person name="de Vos W.M."/>
            <person name="Barrangou R."/>
            <person name="Klaenhammer T.R."/>
            <person name="Caufield P.W."/>
            <person name="Cui Y."/>
            <person name="Zhang H."/>
            <person name="O'Toole P.W."/>
        </authorList>
    </citation>
    <scope>NUCLEOTIDE SEQUENCE [LARGE SCALE GENOMIC DNA]</scope>
    <source>
        <strain evidence="2 3">DSM 20001</strain>
    </source>
</reference>
<feature type="compositionally biased region" description="Low complexity" evidence="1">
    <location>
        <begin position="130"/>
        <end position="146"/>
    </location>
</feature>
<dbReference type="EMBL" id="AZCN01000069">
    <property type="protein sequence ID" value="KRK14715.1"/>
    <property type="molecule type" value="Genomic_DNA"/>
</dbReference>
<dbReference type="Pfam" id="PF01391">
    <property type="entry name" value="Collagen"/>
    <property type="match status" value="1"/>
</dbReference>
<dbReference type="GO" id="GO:0005615">
    <property type="term" value="C:extracellular space"/>
    <property type="evidence" value="ECO:0007669"/>
    <property type="project" value="TreeGrafter"/>
</dbReference>
<evidence type="ECO:0000313" key="3">
    <source>
        <dbReference type="Proteomes" id="UP000051181"/>
    </source>
</evidence>
<organism evidence="2 3">
    <name type="scientific">Loigolactobacillus coryniformis subsp. coryniformis KCTC 3167 = DSM 20001</name>
    <dbReference type="NCBI Taxonomy" id="913848"/>
    <lineage>
        <taxon>Bacteria</taxon>
        <taxon>Bacillati</taxon>
        <taxon>Bacillota</taxon>
        <taxon>Bacilli</taxon>
        <taxon>Lactobacillales</taxon>
        <taxon>Lactobacillaceae</taxon>
        <taxon>Loigolactobacillus</taxon>
    </lineage>
</organism>
<feature type="region of interest" description="Disordered" evidence="1">
    <location>
        <begin position="119"/>
        <end position="174"/>
    </location>
</feature>
<evidence type="ECO:0008006" key="4">
    <source>
        <dbReference type="Google" id="ProtNLM"/>
    </source>
</evidence>
<dbReference type="eggNOG" id="COG2755">
    <property type="taxonomic scope" value="Bacteria"/>
</dbReference>
<accession>A0A0R1EYX9</accession>
<dbReference type="InterPro" id="IPR008160">
    <property type="entry name" value="Collagen"/>
</dbReference>
<dbReference type="GeneID" id="80402813"/>
<dbReference type="GO" id="GO:0030198">
    <property type="term" value="P:extracellular matrix organization"/>
    <property type="evidence" value="ECO:0007669"/>
    <property type="project" value="TreeGrafter"/>
</dbReference>